<dbReference type="Proteomes" id="UP000829455">
    <property type="component" value="Chromosome"/>
</dbReference>
<reference evidence="2 4" key="1">
    <citation type="submission" date="2011-05" db="EMBL/GenBank/DDBJ databases">
        <authorList>
            <person name="Muzny D."/>
            <person name="Qin X."/>
            <person name="Deng J."/>
            <person name="Jiang H."/>
            <person name="Liu Y."/>
            <person name="Qu J."/>
            <person name="Song X.-Z."/>
            <person name="Zhang L."/>
            <person name="Thornton R."/>
            <person name="Coyle M."/>
            <person name="Francisco L."/>
            <person name="Jackson L."/>
            <person name="Javaid M."/>
            <person name="Korchina V."/>
            <person name="Kovar C."/>
            <person name="Mata R."/>
            <person name="Mathew T."/>
            <person name="Ngo R."/>
            <person name="Nguyen L."/>
            <person name="Nguyen N."/>
            <person name="Okwuonu G."/>
            <person name="Ongeri F."/>
            <person name="Pham C."/>
            <person name="Simmons D."/>
            <person name="Wilczek-Boney K."/>
            <person name="Hale W."/>
            <person name="Jakkamsetti A."/>
            <person name="Pham P."/>
            <person name="Ruth R."/>
            <person name="San Lucas F."/>
            <person name="Warren J."/>
            <person name="Zhang J."/>
            <person name="Zhao Z."/>
            <person name="Zhou C."/>
            <person name="Zhu D."/>
            <person name="Lee S."/>
            <person name="Bess C."/>
            <person name="Blankenburg K."/>
            <person name="Forbes L."/>
            <person name="Fu Q."/>
            <person name="Gubbala S."/>
            <person name="Hirani K."/>
            <person name="Jayaseelan J.C."/>
            <person name="Lara F."/>
            <person name="Munidasa M."/>
            <person name="Palculict T."/>
            <person name="Patil S."/>
            <person name="Pu L.-L."/>
            <person name="Saada N."/>
            <person name="Tang L."/>
            <person name="Weissenberger G."/>
            <person name="Zhu Y."/>
            <person name="Hemphill L."/>
            <person name="Shang Y."/>
            <person name="Youmans B."/>
            <person name="Ayvaz T."/>
            <person name="Ross M."/>
            <person name="Santibanez J."/>
            <person name="Aqrawi P."/>
            <person name="Gross S."/>
            <person name="Joshi V."/>
            <person name="Fowler G."/>
            <person name="Nazareth L."/>
            <person name="Reid J."/>
            <person name="Worley K."/>
            <person name="Petrosino J."/>
            <person name="Highlander S."/>
            <person name="Gibbs R."/>
        </authorList>
    </citation>
    <scope>NUCLEOTIDE SEQUENCE [LARGE SCALE GENOMIC DNA]</scope>
    <source>
        <strain evidence="2 4">ATCC 33926</strain>
    </source>
</reference>
<keyword evidence="5" id="KW-1185">Reference proteome</keyword>
<gene>
    <name evidence="2" type="ORF">HMPREF9418_2687</name>
    <name evidence="3" type="ORF">MON40_01220</name>
</gene>
<accession>A0AA36UGQ7</accession>
<dbReference type="AlphaFoldDB" id="A0AA36UGQ7"/>
<evidence type="ECO:0000313" key="4">
    <source>
        <dbReference type="Proteomes" id="UP000004982"/>
    </source>
</evidence>
<feature type="transmembrane region" description="Helical" evidence="1">
    <location>
        <begin position="41"/>
        <end position="64"/>
    </location>
</feature>
<keyword evidence="1" id="KW-1133">Transmembrane helix</keyword>
<proteinExistence type="predicted"/>
<evidence type="ECO:0000313" key="5">
    <source>
        <dbReference type="Proteomes" id="UP000829455"/>
    </source>
</evidence>
<evidence type="ECO:0000313" key="2">
    <source>
        <dbReference type="EMBL" id="EGQ74743.1"/>
    </source>
</evidence>
<feature type="transmembrane region" description="Helical" evidence="1">
    <location>
        <begin position="99"/>
        <end position="116"/>
    </location>
</feature>
<name>A0AA36UGQ7_9NEIS</name>
<organism evidence="2 4">
    <name type="scientific">Neisseria macacae ATCC 33926</name>
    <dbReference type="NCBI Taxonomy" id="997348"/>
    <lineage>
        <taxon>Bacteria</taxon>
        <taxon>Pseudomonadati</taxon>
        <taxon>Pseudomonadota</taxon>
        <taxon>Betaproteobacteria</taxon>
        <taxon>Neisseriales</taxon>
        <taxon>Neisseriaceae</taxon>
        <taxon>Neisseria</taxon>
    </lineage>
</organism>
<reference evidence="3 5" key="2">
    <citation type="submission" date="2022-03" db="EMBL/GenBank/DDBJ databases">
        <title>Genome sequencing of Neisseria macacae.</title>
        <authorList>
            <person name="Baek M.-G."/>
        </authorList>
    </citation>
    <scope>NUCLEOTIDE SEQUENCE [LARGE SCALE GENOMIC DNA]</scope>
    <source>
        <strain evidence="3 5">ATCC 33926</strain>
    </source>
</reference>
<dbReference type="EMBL" id="CP094241">
    <property type="protein sequence ID" value="UNV85185.1"/>
    <property type="molecule type" value="Genomic_DNA"/>
</dbReference>
<dbReference type="RefSeq" id="WP_003780060.1">
    <property type="nucleotide sequence ID" value="NZ_CP094241.1"/>
</dbReference>
<protein>
    <submittedName>
        <fullName evidence="3">YcxB family protein</fullName>
    </submittedName>
</protein>
<keyword evidence="1" id="KW-0812">Transmembrane</keyword>
<dbReference type="Proteomes" id="UP000004982">
    <property type="component" value="Unassembled WGS sequence"/>
</dbReference>
<keyword evidence="1" id="KW-0472">Membrane</keyword>
<sequence>MDTDLQQTEHLQISFSPTDQDRRYAGKRLLRYIEPAWRRKYWFGSAAFLLVWGSLFVFACWLLNGINNTYIQNCYLFADSQTDSLEYCLYKAGDDGSSLWIMAGLIYATTMVTYFEQRWIYRSFTRIVSHPLDGRRFSVILSAEGLTQEEAGRSRHFHHWAGVERIIEDQAFLLFYIDRNIVYFIPIAAFAEAGMDVHAFYTRAMELKAAAE</sequence>
<evidence type="ECO:0000256" key="1">
    <source>
        <dbReference type="SAM" id="Phobius"/>
    </source>
</evidence>
<dbReference type="EMBL" id="AFQE01000135">
    <property type="protein sequence ID" value="EGQ74743.1"/>
    <property type="molecule type" value="Genomic_DNA"/>
</dbReference>
<evidence type="ECO:0000313" key="3">
    <source>
        <dbReference type="EMBL" id="UNV85185.1"/>
    </source>
</evidence>